<gene>
    <name evidence="1" type="ORF">H0H81_001596</name>
</gene>
<dbReference type="Proteomes" id="UP000717328">
    <property type="component" value="Unassembled WGS sequence"/>
</dbReference>
<dbReference type="OrthoDB" id="3181072at2759"/>
<reference evidence="1" key="2">
    <citation type="submission" date="2021-10" db="EMBL/GenBank/DDBJ databases">
        <title>Phylogenomics reveals ancestral predisposition of the termite-cultivated fungus Termitomyces towards a domesticated lifestyle.</title>
        <authorList>
            <person name="Auxier B."/>
            <person name="Grum-Grzhimaylo A."/>
            <person name="Cardenas M.E."/>
            <person name="Lodge J.D."/>
            <person name="Laessoe T."/>
            <person name="Pedersen O."/>
            <person name="Smith M.E."/>
            <person name="Kuyper T.W."/>
            <person name="Franco-Molano E.A."/>
            <person name="Baroni T.J."/>
            <person name="Aanen D.K."/>
        </authorList>
    </citation>
    <scope>NUCLEOTIDE SEQUENCE</scope>
    <source>
        <strain evidence="1">D49</strain>
    </source>
</reference>
<protein>
    <submittedName>
        <fullName evidence="1">Uncharacterized protein</fullName>
    </submittedName>
</protein>
<reference evidence="1" key="1">
    <citation type="submission" date="2021-02" db="EMBL/GenBank/DDBJ databases">
        <authorList>
            <person name="Nieuwenhuis M."/>
            <person name="Van De Peppel L.J.J."/>
        </authorList>
    </citation>
    <scope>NUCLEOTIDE SEQUENCE</scope>
    <source>
        <strain evidence="1">D49</strain>
    </source>
</reference>
<comment type="caution">
    <text evidence="1">The sequence shown here is derived from an EMBL/GenBank/DDBJ whole genome shotgun (WGS) entry which is preliminary data.</text>
</comment>
<proteinExistence type="predicted"/>
<dbReference type="AlphaFoldDB" id="A0A9P7FW65"/>
<accession>A0A9P7FW65</accession>
<dbReference type="EMBL" id="JABCKI010005720">
    <property type="protein sequence ID" value="KAG5639474.1"/>
    <property type="molecule type" value="Genomic_DNA"/>
</dbReference>
<evidence type="ECO:0000313" key="1">
    <source>
        <dbReference type="EMBL" id="KAG5639474.1"/>
    </source>
</evidence>
<name>A0A9P7FW65_9AGAR</name>
<evidence type="ECO:0000313" key="2">
    <source>
        <dbReference type="Proteomes" id="UP000717328"/>
    </source>
</evidence>
<sequence>MSRDDISAKIREEVALQVKQQVDEQIQDHIPIPLAQQSLENKRQISDIRVTLANSEAREKNSHLQATNLDELLMPILKPDGTESELFPADLRALFAYDLEMSKALLKDFEMEAGDSLQVNFGRFIRHIGIENFQMLG</sequence>
<organism evidence="1 2">
    <name type="scientific">Sphagnurus paluster</name>
    <dbReference type="NCBI Taxonomy" id="117069"/>
    <lineage>
        <taxon>Eukaryota</taxon>
        <taxon>Fungi</taxon>
        <taxon>Dikarya</taxon>
        <taxon>Basidiomycota</taxon>
        <taxon>Agaricomycotina</taxon>
        <taxon>Agaricomycetes</taxon>
        <taxon>Agaricomycetidae</taxon>
        <taxon>Agaricales</taxon>
        <taxon>Tricholomatineae</taxon>
        <taxon>Lyophyllaceae</taxon>
        <taxon>Sphagnurus</taxon>
    </lineage>
</organism>
<keyword evidence="2" id="KW-1185">Reference proteome</keyword>